<dbReference type="RefSeq" id="XP_009649868.1">
    <property type="nucleotide sequence ID" value="XM_009651573.1"/>
</dbReference>
<dbReference type="InParanoid" id="G2WRL3"/>
<gene>
    <name evidence="2" type="ORF">VDAG_00196</name>
</gene>
<keyword evidence="2" id="KW-0808">Transferase</keyword>
<dbReference type="HOGENOM" id="CLU_049943_2_0_1"/>
<feature type="compositionally biased region" description="Basic and acidic residues" evidence="1">
    <location>
        <begin position="272"/>
        <end position="288"/>
    </location>
</feature>
<dbReference type="InterPro" id="IPR029044">
    <property type="entry name" value="Nucleotide-diphossugar_trans"/>
</dbReference>
<dbReference type="Pfam" id="PF01501">
    <property type="entry name" value="Glyco_transf_8"/>
    <property type="match status" value="1"/>
</dbReference>
<dbReference type="Proteomes" id="UP000001611">
    <property type="component" value="Chromosome 2"/>
</dbReference>
<dbReference type="eggNOG" id="KOG1950">
    <property type="taxonomic scope" value="Eukaryota"/>
</dbReference>
<dbReference type="OMA" id="WIPRNCA"/>
<protein>
    <submittedName>
        <fullName evidence="2">Glycosyl transferase family protein</fullName>
    </submittedName>
</protein>
<dbReference type="InterPro" id="IPR050587">
    <property type="entry name" value="GNT1/Glycosyltrans_8"/>
</dbReference>
<organism evidence="2 3">
    <name type="scientific">Verticillium dahliae (strain VdLs.17 / ATCC MYA-4575 / FGSC 10137)</name>
    <name type="common">Verticillium wilt</name>
    <dbReference type="NCBI Taxonomy" id="498257"/>
    <lineage>
        <taxon>Eukaryota</taxon>
        <taxon>Fungi</taxon>
        <taxon>Dikarya</taxon>
        <taxon>Ascomycota</taxon>
        <taxon>Pezizomycotina</taxon>
        <taxon>Sordariomycetes</taxon>
        <taxon>Hypocreomycetidae</taxon>
        <taxon>Glomerellales</taxon>
        <taxon>Plectosphaerellaceae</taxon>
        <taxon>Verticillium</taxon>
    </lineage>
</organism>
<dbReference type="GeneID" id="20701659"/>
<dbReference type="PANTHER" id="PTHR11183">
    <property type="entry name" value="GLYCOGENIN SUBFAMILY MEMBER"/>
    <property type="match status" value="1"/>
</dbReference>
<evidence type="ECO:0000313" key="2">
    <source>
        <dbReference type="EMBL" id="EGY13514.1"/>
    </source>
</evidence>
<dbReference type="Gene3D" id="3.90.550.10">
    <property type="entry name" value="Spore Coat Polysaccharide Biosynthesis Protein SpsA, Chain A"/>
    <property type="match status" value="1"/>
</dbReference>
<dbReference type="OrthoDB" id="2014201at2759"/>
<dbReference type="AlphaFoldDB" id="G2WRL3"/>
<feature type="region of interest" description="Disordered" evidence="1">
    <location>
        <begin position="248"/>
        <end position="288"/>
    </location>
</feature>
<evidence type="ECO:0000256" key="1">
    <source>
        <dbReference type="SAM" id="MobiDB-lite"/>
    </source>
</evidence>
<dbReference type="EMBL" id="DS572695">
    <property type="protein sequence ID" value="EGY13514.1"/>
    <property type="molecule type" value="Genomic_DNA"/>
</dbReference>
<accession>G2WRL3</accession>
<sequence>MWLQMIMVGSSGHHAAIARADVVMSIHMASPGFASSASHLIARPPGPLRPLRQDDGGATCCEAPKAWWIDDFGIGARRQRRDDTYLKLDADKLVRQNIDDLMTLPLDPPEIAAQGNTVTAPSTRVFAAGHACVCNPLKKPHYPKDWIPSHCAFTTQHGARAEAQTVVNPSNDIYAQIVAYMDTDAANMDFADQSLLSDLFRGRWVSLPYVYNALKTLRWPGVHDAIWSDDDVKVVHYILAPKPWDERAQDGTWTNAGRPEDQETHQWWSNADGERRRQEKANGIDDGF</sequence>
<dbReference type="GO" id="GO:0016757">
    <property type="term" value="F:glycosyltransferase activity"/>
    <property type="evidence" value="ECO:0007669"/>
    <property type="project" value="InterPro"/>
</dbReference>
<keyword evidence="3" id="KW-1185">Reference proteome</keyword>
<name>G2WRL3_VERDV</name>
<dbReference type="SUPFAM" id="SSF53448">
    <property type="entry name" value="Nucleotide-diphospho-sugar transferases"/>
    <property type="match status" value="1"/>
</dbReference>
<reference evidence="2 3" key="1">
    <citation type="submission" date="2008-03" db="EMBL/GenBank/DDBJ databases">
        <title>The Genome Sequence of Verticillium dahliae VdLs.17.</title>
        <authorList>
            <consortium name="The Broad Institute Genome Sequencing Platform"/>
            <person name="Ma L.-J.J."/>
            <person name="Klosterman S.J."/>
            <person name="Subbarao K."/>
            <person name="Dobinson K."/>
            <person name="Veronese P."/>
            <person name="Kang S."/>
            <person name="Gold S.E."/>
            <person name="Young S."/>
            <person name="Jaffe D."/>
            <person name="Gnerre S."/>
            <person name="Berlin A."/>
            <person name="Heiman D."/>
            <person name="Hepburn T."/>
            <person name="Sykes S."/>
            <person name="Alvarado L."/>
            <person name="Kodira C.D."/>
            <person name="Lander E."/>
            <person name="Galagan J."/>
            <person name="Nusbaum C."/>
            <person name="Birren B."/>
        </authorList>
    </citation>
    <scope>NUCLEOTIDE SEQUENCE [LARGE SCALE GENOMIC DNA]</scope>
    <source>
        <strain evidence="3">VdLs.17 / ATCC MYA-4575 / FGSC 10137</strain>
    </source>
</reference>
<dbReference type="InterPro" id="IPR002495">
    <property type="entry name" value="Glyco_trans_8"/>
</dbReference>
<proteinExistence type="predicted"/>
<dbReference type="KEGG" id="vda:VDAG_00196"/>
<evidence type="ECO:0000313" key="3">
    <source>
        <dbReference type="Proteomes" id="UP000001611"/>
    </source>
</evidence>
<dbReference type="STRING" id="498257.G2WRL3"/>